<accession>A0A183IUB1</accession>
<dbReference type="Pfam" id="PF00024">
    <property type="entry name" value="PAN_1"/>
    <property type="match status" value="1"/>
</dbReference>
<organism evidence="5">
    <name type="scientific">Soboliphyme baturini</name>
    <dbReference type="NCBI Taxonomy" id="241478"/>
    <lineage>
        <taxon>Eukaryota</taxon>
        <taxon>Metazoa</taxon>
        <taxon>Ecdysozoa</taxon>
        <taxon>Nematoda</taxon>
        <taxon>Enoplea</taxon>
        <taxon>Dorylaimia</taxon>
        <taxon>Dioctophymatida</taxon>
        <taxon>Dioctophymatoidea</taxon>
        <taxon>Soboliphymatidae</taxon>
        <taxon>Soboliphyme</taxon>
    </lineage>
</organism>
<dbReference type="AlphaFoldDB" id="A0A183IUB1"/>
<evidence type="ECO:0000313" key="5">
    <source>
        <dbReference type="WBParaSite" id="SBAD_0000747501-mRNA-1"/>
    </source>
</evidence>
<dbReference type="Pfam" id="PF14295">
    <property type="entry name" value="PAN_4"/>
    <property type="match status" value="1"/>
</dbReference>
<dbReference type="InterPro" id="IPR003609">
    <property type="entry name" value="Pan_app"/>
</dbReference>
<gene>
    <name evidence="3" type="ORF">SBAD_LOCUS7208</name>
</gene>
<dbReference type="Proteomes" id="UP000270296">
    <property type="component" value="Unassembled WGS sequence"/>
</dbReference>
<dbReference type="WBParaSite" id="SBAD_0000747501-mRNA-1">
    <property type="protein sequence ID" value="SBAD_0000747501-mRNA-1"/>
    <property type="gene ID" value="SBAD_0000747501"/>
</dbReference>
<evidence type="ECO:0000259" key="2">
    <source>
        <dbReference type="PROSITE" id="PS50948"/>
    </source>
</evidence>
<protein>
    <submittedName>
        <fullName evidence="5">Apple domain-containing protein</fullName>
    </submittedName>
</protein>
<name>A0A183IUB1_9BILA</name>
<keyword evidence="4" id="KW-1185">Reference proteome</keyword>
<reference evidence="3 4" key="2">
    <citation type="submission" date="2018-11" db="EMBL/GenBank/DDBJ databases">
        <authorList>
            <consortium name="Pathogen Informatics"/>
        </authorList>
    </citation>
    <scope>NUCLEOTIDE SEQUENCE [LARGE SCALE GENOMIC DNA]</scope>
</reference>
<feature type="compositionally biased region" description="Polar residues" evidence="1">
    <location>
        <begin position="279"/>
        <end position="290"/>
    </location>
</feature>
<evidence type="ECO:0000313" key="4">
    <source>
        <dbReference type="Proteomes" id="UP000270296"/>
    </source>
</evidence>
<feature type="region of interest" description="Disordered" evidence="1">
    <location>
        <begin position="240"/>
        <end position="290"/>
    </location>
</feature>
<feature type="compositionally biased region" description="Acidic residues" evidence="1">
    <location>
        <begin position="246"/>
        <end position="255"/>
    </location>
</feature>
<evidence type="ECO:0000313" key="3">
    <source>
        <dbReference type="EMBL" id="VDP12268.1"/>
    </source>
</evidence>
<dbReference type="SUPFAM" id="SSF57414">
    <property type="entry name" value="Hairpin loop containing domain-like"/>
    <property type="match status" value="1"/>
</dbReference>
<reference evidence="5" key="1">
    <citation type="submission" date="2016-06" db="UniProtKB">
        <authorList>
            <consortium name="WormBaseParasite"/>
        </authorList>
    </citation>
    <scope>IDENTIFICATION</scope>
</reference>
<dbReference type="PROSITE" id="PS50948">
    <property type="entry name" value="PAN"/>
    <property type="match status" value="1"/>
</dbReference>
<proteinExistence type="predicted"/>
<dbReference type="EMBL" id="UZAM01010416">
    <property type="protein sequence ID" value="VDP12268.1"/>
    <property type="molecule type" value="Genomic_DNA"/>
</dbReference>
<sequence>MMHGDCADFIPFVETTFSIDCVKQPLRGPHINRDSCLDYCRNTLGCRAFTHNGQFGLCQLFFDKSVEAGGICRREHNTDWILFERSDCYKRILEPCDTFLTSTTSALLNCGIGLAVKDSITSAGECRSLCTQRSWCQAVVHDHAGICIGYSYSTKSHFGSRCTLTHNDYSDLGCNFEHDANENHVPVEQPFLHGQVTTSTCVLRPTGVARQVCPVRPSVISARLATTCFVADGDSRQMVGRSDATAVDDGDDDDATVTGHEQVTSSEEEQRRTEKTPGNAMQPSGRTVPE</sequence>
<evidence type="ECO:0000256" key="1">
    <source>
        <dbReference type="SAM" id="MobiDB-lite"/>
    </source>
</evidence>
<feature type="domain" description="Apple" evidence="2">
    <location>
        <begin position="6"/>
        <end position="88"/>
    </location>
</feature>